<dbReference type="Gene3D" id="2.40.50.700">
    <property type="match status" value="1"/>
</dbReference>
<feature type="compositionally biased region" description="Basic and acidic residues" evidence="7">
    <location>
        <begin position="15"/>
        <end position="27"/>
    </location>
</feature>
<evidence type="ECO:0000256" key="2">
    <source>
        <dbReference type="ARBA" id="ARBA00022722"/>
    </source>
</evidence>
<accession>A0AAE1LB46</accession>
<sequence length="953" mass="107816">MDVTKLDSAKSSLTLDKDMNTDVKTSEISESAQPNAKKRNRRKERSRKKKLSPPANQDDDISGQIQLLSLQHAVPISNGCDTICDVVTSSVNDDMPENKHGGLEINVTSPSKKRSKKKKNVALASIQKLGECNGESKEIPSVPEVLLERSHSPSIDPTNSVKEKPRGRKRNKPALKLGEDGSPTKSNVKGKILADQKASRVEKIPFMHRGKSHDTDQQYFKKISNSSQVNYKQEGIGARRRNNRSFESTLNENKFEDHLQRELVENMMKTQSNVVKGFIRINQRNFREAYINSPDGSRDILIDGVKDRNRALEGDEVVVLILPEGQWKTADGCQRVGKVIHILTPVHHREAVGTLKKMQDNNSRVVLFSPRDSRVPRLQIPMKECPRNPKDWENCLFHARITEWNDVRYATGRLLGDSFGVQGDIEAETRAILLENEIDAAPYEESLKVFFPEPPFVPTESDLKEREDLRDLCIFTIDPLTARDLDDAVSCELLENGNFKVGVHISDVSYFLGEGTPLDREVAKRATTTYLVQRAYHMLPRELTMMCSLLPGEDKLAFSVFWEMTPDAEVVSHYFTRSVIHSCTQLAYEHAQVMIDEPDHQWKEGELPQIHGPWTVEDLKKVVTSLQKLAAIMRKHRFDTGALRVDQTKLMFHLNNSGEPESFSAYVNKESHRLIEEFMLLANMTVATALQRRFPKLAFLRCHDEPQPDMLKKLAETLEKFGIVLDVSSAGSLHASLQRCRSDSTDPRFLALNSLCSRPMVRARYFCASAIEDVQYMRHYALNVPLYTHFTSPIRRYADVMVHRLLCSLLGYSDEPKWNVDHVNNIAATCNKMKFCAKKAGEQSNELFLALWVKKHGCIEEEAVVIDVKDHSFDAIICSTGSNIRVYTDKLAASVEFKNDFVPQLVIVWGIDGTSQNSAQIVTMFSVVRVALRISNTNLLKLEASLIPPNAQH</sequence>
<evidence type="ECO:0000256" key="6">
    <source>
        <dbReference type="RuleBase" id="RU003901"/>
    </source>
</evidence>
<feature type="region of interest" description="Disordered" evidence="7">
    <location>
        <begin position="94"/>
        <end position="119"/>
    </location>
</feature>
<dbReference type="SMART" id="SM00955">
    <property type="entry name" value="RNB"/>
    <property type="match status" value="1"/>
</dbReference>
<evidence type="ECO:0000256" key="5">
    <source>
        <dbReference type="ARBA" id="ARBA00022884"/>
    </source>
</evidence>
<dbReference type="InterPro" id="IPR041093">
    <property type="entry name" value="Dis3l2-like_C"/>
</dbReference>
<feature type="domain" description="RNB" evidence="8">
    <location>
        <begin position="466"/>
        <end position="812"/>
    </location>
</feature>
<dbReference type="Pfam" id="PF17877">
    <property type="entry name" value="Dis3l2_C_term"/>
    <property type="match status" value="1"/>
</dbReference>
<gene>
    <name evidence="9" type="ORF">KUF71_022434</name>
</gene>
<evidence type="ECO:0000256" key="1">
    <source>
        <dbReference type="ARBA" id="ARBA00005785"/>
    </source>
</evidence>
<keyword evidence="3" id="KW-0378">Hydrolase</keyword>
<dbReference type="PROSITE" id="PS01175">
    <property type="entry name" value="RIBONUCLEASE_II"/>
    <property type="match status" value="1"/>
</dbReference>
<dbReference type="GO" id="GO:0000175">
    <property type="term" value="F:3'-5'-RNA exonuclease activity"/>
    <property type="evidence" value="ECO:0007669"/>
    <property type="project" value="TreeGrafter"/>
</dbReference>
<dbReference type="Gene3D" id="2.40.50.690">
    <property type="match status" value="1"/>
</dbReference>
<evidence type="ECO:0000313" key="9">
    <source>
        <dbReference type="EMBL" id="KAK3912980.1"/>
    </source>
</evidence>
<feature type="region of interest" description="Disordered" evidence="7">
    <location>
        <begin position="1"/>
        <end position="60"/>
    </location>
</feature>
<proteinExistence type="inferred from homology"/>
<feature type="compositionally biased region" description="Basic residues" evidence="7">
    <location>
        <begin position="36"/>
        <end position="51"/>
    </location>
</feature>
<dbReference type="GO" id="GO:0000932">
    <property type="term" value="C:P-body"/>
    <property type="evidence" value="ECO:0007669"/>
    <property type="project" value="TreeGrafter"/>
</dbReference>
<dbReference type="EMBL" id="JAHWGI010000307">
    <property type="protein sequence ID" value="KAK3912980.1"/>
    <property type="molecule type" value="Genomic_DNA"/>
</dbReference>
<dbReference type="PANTHER" id="PTHR23355">
    <property type="entry name" value="RIBONUCLEASE"/>
    <property type="match status" value="1"/>
</dbReference>
<comment type="caution">
    <text evidence="9">The sequence shown here is derived from an EMBL/GenBank/DDBJ whole genome shotgun (WGS) entry which is preliminary data.</text>
</comment>
<dbReference type="InterPro" id="IPR033771">
    <property type="entry name" value="Rrp44_CSD1"/>
</dbReference>
<dbReference type="PANTHER" id="PTHR23355:SF9">
    <property type="entry name" value="DIS3-LIKE EXONUCLEASE 2"/>
    <property type="match status" value="1"/>
</dbReference>
<dbReference type="SUPFAM" id="SSF50249">
    <property type="entry name" value="Nucleic acid-binding proteins"/>
    <property type="match status" value="2"/>
</dbReference>
<name>A0AAE1LB46_9NEOP</name>
<feature type="region of interest" description="Disordered" evidence="7">
    <location>
        <begin position="147"/>
        <end position="188"/>
    </location>
</feature>
<comment type="similarity">
    <text evidence="1 6">Belongs to the RNR ribonuclease family.</text>
</comment>
<keyword evidence="4 9" id="KW-0269">Exonuclease</keyword>
<dbReference type="InterPro" id="IPR022966">
    <property type="entry name" value="RNase_II/R_CS"/>
</dbReference>
<dbReference type="GO" id="GO:0010587">
    <property type="term" value="P:miRNA catabolic process"/>
    <property type="evidence" value="ECO:0007669"/>
    <property type="project" value="TreeGrafter"/>
</dbReference>
<dbReference type="Proteomes" id="UP001219518">
    <property type="component" value="Unassembled WGS sequence"/>
</dbReference>
<dbReference type="InterPro" id="IPR012340">
    <property type="entry name" value="NA-bd_OB-fold"/>
</dbReference>
<dbReference type="Pfam" id="PF17216">
    <property type="entry name" value="Rrp44_CSD1"/>
    <property type="match status" value="1"/>
</dbReference>
<dbReference type="InterPro" id="IPR041505">
    <property type="entry name" value="Dis3_CSD2"/>
</dbReference>
<dbReference type="Gene3D" id="2.40.50.140">
    <property type="entry name" value="Nucleic acid-binding proteins"/>
    <property type="match status" value="1"/>
</dbReference>
<keyword evidence="5" id="KW-0694">RNA-binding</keyword>
<keyword evidence="10" id="KW-1185">Reference proteome</keyword>
<evidence type="ECO:0000259" key="8">
    <source>
        <dbReference type="SMART" id="SM00955"/>
    </source>
</evidence>
<evidence type="ECO:0000256" key="3">
    <source>
        <dbReference type="ARBA" id="ARBA00022801"/>
    </source>
</evidence>
<dbReference type="Pfam" id="PF00773">
    <property type="entry name" value="RNB"/>
    <property type="match status" value="1"/>
</dbReference>
<keyword evidence="2" id="KW-0540">Nuclease</keyword>
<dbReference type="AlphaFoldDB" id="A0AAE1LB46"/>
<reference evidence="9" key="2">
    <citation type="journal article" date="2023" name="BMC Genomics">
        <title>Pest status, molecular evolution, and epigenetic factors derived from the genome assembly of Frankliniella fusca, a thysanopteran phytovirus vector.</title>
        <authorList>
            <person name="Catto M.A."/>
            <person name="Labadie P.E."/>
            <person name="Jacobson A.L."/>
            <person name="Kennedy G.G."/>
            <person name="Srinivasan R."/>
            <person name="Hunt B.G."/>
        </authorList>
    </citation>
    <scope>NUCLEOTIDE SEQUENCE</scope>
    <source>
        <strain evidence="9">PL_HMW_Pooled</strain>
    </source>
</reference>
<dbReference type="GO" id="GO:0006402">
    <property type="term" value="P:mRNA catabolic process"/>
    <property type="evidence" value="ECO:0007669"/>
    <property type="project" value="TreeGrafter"/>
</dbReference>
<dbReference type="GO" id="GO:0003723">
    <property type="term" value="F:RNA binding"/>
    <property type="evidence" value="ECO:0007669"/>
    <property type="project" value="UniProtKB-KW"/>
</dbReference>
<dbReference type="InterPro" id="IPR050180">
    <property type="entry name" value="RNR_Ribonuclease"/>
</dbReference>
<dbReference type="Pfam" id="PF17849">
    <property type="entry name" value="OB_Dis3"/>
    <property type="match status" value="1"/>
</dbReference>
<evidence type="ECO:0000313" key="10">
    <source>
        <dbReference type="Proteomes" id="UP001219518"/>
    </source>
</evidence>
<evidence type="ECO:0000256" key="4">
    <source>
        <dbReference type="ARBA" id="ARBA00022839"/>
    </source>
</evidence>
<evidence type="ECO:0000256" key="7">
    <source>
        <dbReference type="SAM" id="MobiDB-lite"/>
    </source>
</evidence>
<organism evidence="9 10">
    <name type="scientific">Frankliniella fusca</name>
    <dbReference type="NCBI Taxonomy" id="407009"/>
    <lineage>
        <taxon>Eukaryota</taxon>
        <taxon>Metazoa</taxon>
        <taxon>Ecdysozoa</taxon>
        <taxon>Arthropoda</taxon>
        <taxon>Hexapoda</taxon>
        <taxon>Insecta</taxon>
        <taxon>Pterygota</taxon>
        <taxon>Neoptera</taxon>
        <taxon>Paraneoptera</taxon>
        <taxon>Thysanoptera</taxon>
        <taxon>Terebrantia</taxon>
        <taxon>Thripoidea</taxon>
        <taxon>Thripidae</taxon>
        <taxon>Frankliniella</taxon>
    </lineage>
</organism>
<protein>
    <submittedName>
        <fullName evidence="9">DIS3-like exonuclease 2</fullName>
    </submittedName>
</protein>
<dbReference type="InterPro" id="IPR001900">
    <property type="entry name" value="RNase_II/R"/>
</dbReference>
<reference evidence="9" key="1">
    <citation type="submission" date="2021-07" db="EMBL/GenBank/DDBJ databases">
        <authorList>
            <person name="Catto M.A."/>
            <person name="Jacobson A."/>
            <person name="Kennedy G."/>
            <person name="Labadie P."/>
            <person name="Hunt B.G."/>
            <person name="Srinivasan R."/>
        </authorList>
    </citation>
    <scope>NUCLEOTIDE SEQUENCE</scope>
    <source>
        <strain evidence="9">PL_HMW_Pooled</strain>
        <tissue evidence="9">Head</tissue>
    </source>
</reference>